<dbReference type="Gramene" id="scaffold_104371.1">
    <property type="protein sequence ID" value="scaffold_104371.1"/>
    <property type="gene ID" value="scaffold_104371.1"/>
</dbReference>
<reference evidence="3" key="1">
    <citation type="journal article" date="2011" name="Nat. Genet.">
        <title>The Arabidopsis lyrata genome sequence and the basis of rapid genome size change.</title>
        <authorList>
            <person name="Hu T.T."/>
            <person name="Pattyn P."/>
            <person name="Bakker E.G."/>
            <person name="Cao J."/>
            <person name="Cheng J.-F."/>
            <person name="Clark R.M."/>
            <person name="Fahlgren N."/>
            <person name="Fawcett J.A."/>
            <person name="Grimwood J."/>
            <person name="Gundlach H."/>
            <person name="Haberer G."/>
            <person name="Hollister J.D."/>
            <person name="Ossowski S."/>
            <person name="Ottilar R.P."/>
            <person name="Salamov A.A."/>
            <person name="Schneeberger K."/>
            <person name="Spannagl M."/>
            <person name="Wang X."/>
            <person name="Yang L."/>
            <person name="Nasrallah M.E."/>
            <person name="Bergelson J."/>
            <person name="Carrington J.C."/>
            <person name="Gaut B.S."/>
            <person name="Schmutz J."/>
            <person name="Mayer K.F.X."/>
            <person name="Van de Peer Y."/>
            <person name="Grigoriev I.V."/>
            <person name="Nordborg M."/>
            <person name="Weigel D."/>
            <person name="Guo Y.-L."/>
        </authorList>
    </citation>
    <scope>NUCLEOTIDE SEQUENCE [LARGE SCALE GENOMIC DNA]</scope>
    <source>
        <strain evidence="3">cv. MN47</strain>
    </source>
</reference>
<gene>
    <name evidence="2" type="ORF">ARALYDRAFT_891577</name>
</gene>
<protein>
    <submittedName>
        <fullName evidence="2">Predicted protein</fullName>
    </submittedName>
</protein>
<evidence type="ECO:0000313" key="2">
    <source>
        <dbReference type="EMBL" id="EFH67643.1"/>
    </source>
</evidence>
<feature type="region of interest" description="Disordered" evidence="1">
    <location>
        <begin position="33"/>
        <end position="67"/>
    </location>
</feature>
<dbReference type="AlphaFoldDB" id="D7KBW6"/>
<dbReference type="eggNOG" id="KOG0548">
    <property type="taxonomic scope" value="Eukaryota"/>
</dbReference>
<dbReference type="HOGENOM" id="CLU_1074943_0_0_1"/>
<organism evidence="3">
    <name type="scientific">Arabidopsis lyrata subsp. lyrata</name>
    <name type="common">Lyre-leaved rock-cress</name>
    <dbReference type="NCBI Taxonomy" id="81972"/>
    <lineage>
        <taxon>Eukaryota</taxon>
        <taxon>Viridiplantae</taxon>
        <taxon>Streptophyta</taxon>
        <taxon>Embryophyta</taxon>
        <taxon>Tracheophyta</taxon>
        <taxon>Spermatophyta</taxon>
        <taxon>Magnoliopsida</taxon>
        <taxon>eudicotyledons</taxon>
        <taxon>Gunneridae</taxon>
        <taxon>Pentapetalae</taxon>
        <taxon>rosids</taxon>
        <taxon>malvids</taxon>
        <taxon>Brassicales</taxon>
        <taxon>Brassicaceae</taxon>
        <taxon>Camelineae</taxon>
        <taxon>Arabidopsis</taxon>
    </lineage>
</organism>
<dbReference type="InterPro" id="IPR011990">
    <property type="entry name" value="TPR-like_helical_dom_sf"/>
</dbReference>
<dbReference type="STRING" id="81972.D7KBW6"/>
<evidence type="ECO:0000256" key="1">
    <source>
        <dbReference type="SAM" id="MobiDB-lite"/>
    </source>
</evidence>
<dbReference type="EMBL" id="GL348713">
    <property type="protein sequence ID" value="EFH67643.1"/>
    <property type="molecule type" value="Genomic_DNA"/>
</dbReference>
<name>D7KBW6_ARALL</name>
<proteinExistence type="predicted"/>
<dbReference type="Proteomes" id="UP000008694">
    <property type="component" value="Unassembled WGS sequence"/>
</dbReference>
<sequence length="259" mass="29042">MASGKLNHMAKDEEFQKTLFCIRRNFVLNQIPKPKKNKALKADREAEVSISPSKKPHKETSETKPSQLMLEQRKKYTEVTGWTAPEPPDATVIEAVASLPEPKPQKFEVAVALSLAAQEEEHEQTIADEAKANGNIAFSSGDFHAAVSHFTNTINLPPTKQEAEKTLELKPGWRKGCNSLGEKAEEKPEIQIPHRLGSLKGESNRIGTMLAAMDHKDDMRCEIQLDMGRRHEEAARVGYHRRLNRTPDWLSSGVLATFR</sequence>
<accession>D7KBW6</accession>
<evidence type="ECO:0000313" key="3">
    <source>
        <dbReference type="Proteomes" id="UP000008694"/>
    </source>
</evidence>
<keyword evidence="3" id="KW-1185">Reference proteome</keyword>
<dbReference type="SUPFAM" id="SSF48452">
    <property type="entry name" value="TPR-like"/>
    <property type="match status" value="1"/>
</dbReference>